<dbReference type="GO" id="GO:0005524">
    <property type="term" value="F:ATP binding"/>
    <property type="evidence" value="ECO:0007669"/>
    <property type="project" value="UniProtKB-UniRule"/>
</dbReference>
<evidence type="ECO:0000259" key="12">
    <source>
        <dbReference type="Pfam" id="PF00370"/>
    </source>
</evidence>
<dbReference type="GO" id="GO:0004856">
    <property type="term" value="F:D-xylulokinase activity"/>
    <property type="evidence" value="ECO:0007669"/>
    <property type="project" value="UniProtKB-UniRule"/>
</dbReference>
<dbReference type="InterPro" id="IPR018485">
    <property type="entry name" value="FGGY_C"/>
</dbReference>
<keyword evidence="5 8" id="KW-0418">Kinase</keyword>
<evidence type="ECO:0000313" key="15">
    <source>
        <dbReference type="Proteomes" id="UP000198420"/>
    </source>
</evidence>
<keyword evidence="15" id="KW-1185">Reference proteome</keyword>
<dbReference type="PROSITE" id="PS00933">
    <property type="entry name" value="FGGY_KINASES_1"/>
    <property type="match status" value="1"/>
</dbReference>
<dbReference type="PANTHER" id="PTHR43095:SF5">
    <property type="entry name" value="XYLULOSE KINASE"/>
    <property type="match status" value="1"/>
</dbReference>
<evidence type="ECO:0000256" key="10">
    <source>
        <dbReference type="RuleBase" id="RU364073"/>
    </source>
</evidence>
<evidence type="ECO:0000256" key="8">
    <source>
        <dbReference type="HAMAP-Rule" id="MF_02220"/>
    </source>
</evidence>
<comment type="catalytic activity">
    <reaction evidence="8 10">
        <text>D-xylulose + ATP = D-xylulose 5-phosphate + ADP + H(+)</text>
        <dbReference type="Rhea" id="RHEA:10964"/>
        <dbReference type="ChEBI" id="CHEBI:15378"/>
        <dbReference type="ChEBI" id="CHEBI:17140"/>
        <dbReference type="ChEBI" id="CHEBI:30616"/>
        <dbReference type="ChEBI" id="CHEBI:57737"/>
        <dbReference type="ChEBI" id="CHEBI:456216"/>
        <dbReference type="EC" id="2.7.1.17"/>
    </reaction>
</comment>
<comment type="similarity">
    <text evidence="1 8 9">Belongs to the FGGY kinase family.</text>
</comment>
<dbReference type="InterPro" id="IPR000577">
    <property type="entry name" value="Carb_kinase_FGGY"/>
</dbReference>
<dbReference type="SUPFAM" id="SSF53067">
    <property type="entry name" value="Actin-like ATPase domain"/>
    <property type="match status" value="2"/>
</dbReference>
<proteinExistence type="inferred from homology"/>
<dbReference type="InterPro" id="IPR018484">
    <property type="entry name" value="FGGY_N"/>
</dbReference>
<dbReference type="InterPro" id="IPR043129">
    <property type="entry name" value="ATPase_NBD"/>
</dbReference>
<keyword evidence="2 8" id="KW-0859">Xylose metabolism</keyword>
<dbReference type="EC" id="2.7.1.17" evidence="8 10"/>
<feature type="compositionally biased region" description="Pro residues" evidence="11">
    <location>
        <begin position="424"/>
        <end position="433"/>
    </location>
</feature>
<feature type="binding site" evidence="8">
    <location>
        <begin position="70"/>
        <end position="71"/>
    </location>
    <ligand>
        <name>substrate</name>
    </ligand>
</feature>
<dbReference type="AlphaFoldDB" id="A0A239HMF0"/>
<feature type="domain" description="Carbohydrate kinase FGGY C-terminal" evidence="13">
    <location>
        <begin position="237"/>
        <end position="420"/>
    </location>
</feature>
<evidence type="ECO:0000256" key="9">
    <source>
        <dbReference type="RuleBase" id="RU003733"/>
    </source>
</evidence>
<sequence length="460" mass="46613">MPESLVAGVDSSTQSTKVVLCRAADGAVVAAASAPHPDGTECHPGHWWSALSQVRDLLERADAVAVAAQQHGMVALDGAGEPVRPALLWNDTRSAPQARALVEELGGAEGWAARTGSVPLASFTVTKLRWMAEHEPDRARRTEQVMLPHDWLTLRLGASEPVTDRGDASGTGYWSPATGAYLPDLLRAALGHDAGTPRVAAPGERVGETDWGAALGPGTGDNMGAALGLGLGPGDVVVSIGTSGTAFAVAGEPAADASGLVAGFADATGRFLPLVCTLNAARILSAAAAMTGASLEELSALALAAEPGAGGLTLLPYLDGERTPDRPGASGVLAGLTTSNATRENLARAAVEALLCSLADAVDHLAAQGVRPRRVLLIGGGARAGAVRALAPAIFGTPVTVPEPAEYVALGAARQAAWALAGTPEPPAWPAPPATEHTADRTDAGVRARYAALRDTAPEI</sequence>
<dbReference type="GO" id="GO:0042732">
    <property type="term" value="P:D-xylose metabolic process"/>
    <property type="evidence" value="ECO:0007669"/>
    <property type="project" value="UniProtKB-KW"/>
</dbReference>
<keyword evidence="7 8" id="KW-0119">Carbohydrate metabolism</keyword>
<keyword evidence="4 8" id="KW-0547">Nucleotide-binding</keyword>
<dbReference type="GO" id="GO:0005998">
    <property type="term" value="P:xylulose catabolic process"/>
    <property type="evidence" value="ECO:0007669"/>
    <property type="project" value="UniProtKB-UniRule"/>
</dbReference>
<dbReference type="OrthoDB" id="9805576at2"/>
<dbReference type="HAMAP" id="MF_02220">
    <property type="entry name" value="XylB"/>
    <property type="match status" value="1"/>
</dbReference>
<dbReference type="PANTHER" id="PTHR43095">
    <property type="entry name" value="SUGAR KINASE"/>
    <property type="match status" value="1"/>
</dbReference>
<dbReference type="EMBL" id="FZNP01000032">
    <property type="protein sequence ID" value="SNS82520.1"/>
    <property type="molecule type" value="Genomic_DNA"/>
</dbReference>
<evidence type="ECO:0000256" key="7">
    <source>
        <dbReference type="ARBA" id="ARBA00023277"/>
    </source>
</evidence>
<dbReference type="Pfam" id="PF00370">
    <property type="entry name" value="FGGY_N"/>
    <property type="match status" value="1"/>
</dbReference>
<dbReference type="PROSITE" id="PS00445">
    <property type="entry name" value="FGGY_KINASES_2"/>
    <property type="match status" value="1"/>
</dbReference>
<accession>A0A239HMF0</accession>
<evidence type="ECO:0000256" key="1">
    <source>
        <dbReference type="ARBA" id="ARBA00009156"/>
    </source>
</evidence>
<dbReference type="PIRSF" id="PIRSF000538">
    <property type="entry name" value="GlpK"/>
    <property type="match status" value="1"/>
</dbReference>
<dbReference type="RefSeq" id="WP_089317034.1">
    <property type="nucleotide sequence ID" value="NZ_FZNP01000032.1"/>
</dbReference>
<feature type="region of interest" description="Disordered" evidence="11">
    <location>
        <begin position="423"/>
        <end position="443"/>
    </location>
</feature>
<dbReference type="InterPro" id="IPR018483">
    <property type="entry name" value="Carb_kinase_FGGY_CS"/>
</dbReference>
<evidence type="ECO:0000256" key="3">
    <source>
        <dbReference type="ARBA" id="ARBA00022679"/>
    </source>
</evidence>
<dbReference type="Gene3D" id="3.30.420.40">
    <property type="match status" value="2"/>
</dbReference>
<gene>
    <name evidence="8 10" type="primary">xylB</name>
    <name evidence="14" type="ORF">SAMN06265355_13239</name>
</gene>
<dbReference type="NCBIfam" id="TIGR01312">
    <property type="entry name" value="XylB"/>
    <property type="match status" value="1"/>
</dbReference>
<evidence type="ECO:0000256" key="6">
    <source>
        <dbReference type="ARBA" id="ARBA00022840"/>
    </source>
</evidence>
<dbReference type="Pfam" id="PF02782">
    <property type="entry name" value="FGGY_C"/>
    <property type="match status" value="1"/>
</dbReference>
<comment type="function">
    <text evidence="8">Catalyzes the phosphorylation of D-xylulose to D-xylulose 5-phosphate.</text>
</comment>
<evidence type="ECO:0000256" key="11">
    <source>
        <dbReference type="SAM" id="MobiDB-lite"/>
    </source>
</evidence>
<dbReference type="InterPro" id="IPR006000">
    <property type="entry name" value="Xylulokinase"/>
</dbReference>
<reference evidence="15" key="1">
    <citation type="submission" date="2017-06" db="EMBL/GenBank/DDBJ databases">
        <authorList>
            <person name="Varghese N."/>
            <person name="Submissions S."/>
        </authorList>
    </citation>
    <scope>NUCLEOTIDE SEQUENCE [LARGE SCALE GENOMIC DNA]</scope>
    <source>
        <strain evidence="15">DSM 44485</strain>
    </source>
</reference>
<keyword evidence="6 8" id="KW-0067">ATP-binding</keyword>
<keyword evidence="3 8" id="KW-0808">Transferase</keyword>
<feature type="site" description="Important for activity" evidence="8">
    <location>
        <position position="10"/>
    </location>
</feature>
<feature type="domain" description="Carbohydrate kinase FGGY N-terminal" evidence="12">
    <location>
        <begin position="6"/>
        <end position="216"/>
    </location>
</feature>
<protein>
    <recommendedName>
        <fullName evidence="8 10">Xylulose kinase</fullName>
        <shortName evidence="8 10">Xylulokinase</shortName>
        <ecNumber evidence="8 10">2.7.1.17</ecNumber>
    </recommendedName>
</protein>
<evidence type="ECO:0000256" key="2">
    <source>
        <dbReference type="ARBA" id="ARBA00022629"/>
    </source>
</evidence>
<evidence type="ECO:0000256" key="5">
    <source>
        <dbReference type="ARBA" id="ARBA00022777"/>
    </source>
</evidence>
<dbReference type="InterPro" id="IPR050406">
    <property type="entry name" value="FGGY_Carb_Kinase"/>
</dbReference>
<organism evidence="14 15">
    <name type="scientific">Actinomadura mexicana</name>
    <dbReference type="NCBI Taxonomy" id="134959"/>
    <lineage>
        <taxon>Bacteria</taxon>
        <taxon>Bacillati</taxon>
        <taxon>Actinomycetota</taxon>
        <taxon>Actinomycetes</taxon>
        <taxon>Streptosporangiales</taxon>
        <taxon>Thermomonosporaceae</taxon>
        <taxon>Actinomadura</taxon>
    </lineage>
</organism>
<feature type="active site" description="Proton acceptor" evidence="8">
    <location>
        <position position="221"/>
    </location>
</feature>
<evidence type="ECO:0000259" key="13">
    <source>
        <dbReference type="Pfam" id="PF02782"/>
    </source>
</evidence>
<evidence type="ECO:0000256" key="4">
    <source>
        <dbReference type="ARBA" id="ARBA00022741"/>
    </source>
</evidence>
<name>A0A239HMF0_9ACTN</name>
<evidence type="ECO:0000313" key="14">
    <source>
        <dbReference type="EMBL" id="SNS82520.1"/>
    </source>
</evidence>
<dbReference type="Proteomes" id="UP000198420">
    <property type="component" value="Unassembled WGS sequence"/>
</dbReference>